<dbReference type="AlphaFoldDB" id="C4J348"/>
<dbReference type="KEGG" id="zma:100501408"/>
<proteinExistence type="evidence at transcript level"/>
<name>C4J348_MAIZE</name>
<reference evidence="1" key="2">
    <citation type="submission" date="2012-06" db="EMBL/GenBank/DDBJ databases">
        <authorList>
            <person name="Yu Y."/>
            <person name="Currie J."/>
            <person name="Lomeli R."/>
            <person name="Angelova A."/>
            <person name="Collura K."/>
            <person name="Wissotski M."/>
            <person name="Campos D."/>
            <person name="Kudrna D."/>
            <person name="Golser W."/>
            <person name="Ashely E."/>
            <person name="Descour A."/>
            <person name="Fernandes J."/>
            <person name="Soderlund C."/>
            <person name="Walbot V."/>
        </authorList>
    </citation>
    <scope>NUCLEOTIDE SEQUENCE</scope>
    <source>
        <strain evidence="1">B73</strain>
    </source>
</reference>
<evidence type="ECO:0000313" key="1">
    <source>
        <dbReference type="EMBL" id="ACR35598.1"/>
    </source>
</evidence>
<accession>C4J348</accession>
<reference evidence="1" key="1">
    <citation type="journal article" date="2009" name="PLoS Genet.">
        <title>Sequencing, mapping, and analysis of 27,455 maize full-length cDNAs.</title>
        <authorList>
            <person name="Soderlund C."/>
            <person name="Descour A."/>
            <person name="Kudrna D."/>
            <person name="Bomhoff M."/>
            <person name="Boyd L."/>
            <person name="Currie J."/>
            <person name="Angelova A."/>
            <person name="Collura K."/>
            <person name="Wissotski M."/>
            <person name="Ashley E."/>
            <person name="Morrow D."/>
            <person name="Fernandes J."/>
            <person name="Walbot V."/>
            <person name="Yu Y."/>
        </authorList>
    </citation>
    <scope>NUCLEOTIDE SEQUENCE</scope>
    <source>
        <strain evidence="1">B73</strain>
    </source>
</reference>
<dbReference type="EMBL" id="BT085245">
    <property type="protein sequence ID" value="ACR35598.1"/>
    <property type="molecule type" value="mRNA"/>
</dbReference>
<protein>
    <submittedName>
        <fullName evidence="1">Uncharacterized protein</fullName>
    </submittedName>
</protein>
<sequence>MHPMLPHRRRMTTSSKLAHRIDAISMDQRSGSPFGFQASLHPVAHLGCNYHVLGMTPSLIIQFLAPVVNPVSVLVGCSREATNQDGIVGPSSCRSLINNASQLWYLVDPYTDMSTLPMGCEVVAKGIPVPSVSNE</sequence>
<organism evidence="1">
    <name type="scientific">Zea mays</name>
    <name type="common">Maize</name>
    <dbReference type="NCBI Taxonomy" id="4577"/>
    <lineage>
        <taxon>Eukaryota</taxon>
        <taxon>Viridiplantae</taxon>
        <taxon>Streptophyta</taxon>
        <taxon>Embryophyta</taxon>
        <taxon>Tracheophyta</taxon>
        <taxon>Spermatophyta</taxon>
        <taxon>Magnoliopsida</taxon>
        <taxon>Liliopsida</taxon>
        <taxon>Poales</taxon>
        <taxon>Poaceae</taxon>
        <taxon>PACMAD clade</taxon>
        <taxon>Panicoideae</taxon>
        <taxon>Andropogonodae</taxon>
        <taxon>Andropogoneae</taxon>
        <taxon>Tripsacinae</taxon>
        <taxon>Zea</taxon>
    </lineage>
</organism>